<evidence type="ECO:0000313" key="2">
    <source>
        <dbReference type="EMBL" id="KAK8491615.1"/>
    </source>
</evidence>
<proteinExistence type="predicted"/>
<evidence type="ECO:0000256" key="1">
    <source>
        <dbReference type="SAM" id="MobiDB-lite"/>
    </source>
</evidence>
<name>A0ABR2AFA7_9ROSI</name>
<gene>
    <name evidence="2" type="ORF">V6N11_063102</name>
</gene>
<dbReference type="PANTHER" id="PTHR36030">
    <property type="entry name" value="CALMODULIN-BINDING DOMAIN-CONTAINING PROTEIN"/>
    <property type="match status" value="1"/>
</dbReference>
<dbReference type="Proteomes" id="UP001396334">
    <property type="component" value="Unassembled WGS sequence"/>
</dbReference>
<keyword evidence="3" id="KW-1185">Reference proteome</keyword>
<dbReference type="EMBL" id="JBBPBN010000258">
    <property type="protein sequence ID" value="KAK8491615.1"/>
    <property type="molecule type" value="Genomic_DNA"/>
</dbReference>
<protein>
    <submittedName>
        <fullName evidence="2">Uncharacterized protein</fullName>
    </submittedName>
</protein>
<evidence type="ECO:0000313" key="3">
    <source>
        <dbReference type="Proteomes" id="UP001396334"/>
    </source>
</evidence>
<dbReference type="PANTHER" id="PTHR36030:SF1">
    <property type="entry name" value="CALMODULIN-BINDING DOMAIN-CONTAINING PROTEIN"/>
    <property type="match status" value="1"/>
</dbReference>
<feature type="region of interest" description="Disordered" evidence="1">
    <location>
        <begin position="88"/>
        <end position="134"/>
    </location>
</feature>
<reference evidence="2 3" key="1">
    <citation type="journal article" date="2024" name="G3 (Bethesda)">
        <title>Genome assembly of Hibiscus sabdariffa L. provides insights into metabolisms of medicinal natural products.</title>
        <authorList>
            <person name="Kim T."/>
        </authorList>
    </citation>
    <scope>NUCLEOTIDE SEQUENCE [LARGE SCALE GENOMIC DNA]</scope>
    <source>
        <strain evidence="2">TK-2024</strain>
        <tissue evidence="2">Old leaves</tissue>
    </source>
</reference>
<accession>A0ABR2AFA7</accession>
<organism evidence="2 3">
    <name type="scientific">Hibiscus sabdariffa</name>
    <name type="common">roselle</name>
    <dbReference type="NCBI Taxonomy" id="183260"/>
    <lineage>
        <taxon>Eukaryota</taxon>
        <taxon>Viridiplantae</taxon>
        <taxon>Streptophyta</taxon>
        <taxon>Embryophyta</taxon>
        <taxon>Tracheophyta</taxon>
        <taxon>Spermatophyta</taxon>
        <taxon>Magnoliopsida</taxon>
        <taxon>eudicotyledons</taxon>
        <taxon>Gunneridae</taxon>
        <taxon>Pentapetalae</taxon>
        <taxon>rosids</taxon>
        <taxon>malvids</taxon>
        <taxon>Malvales</taxon>
        <taxon>Malvaceae</taxon>
        <taxon>Malvoideae</taxon>
        <taxon>Hibiscus</taxon>
    </lineage>
</organism>
<comment type="caution">
    <text evidence="2">The sequence shown here is derived from an EMBL/GenBank/DDBJ whole genome shotgun (WGS) entry which is preliminary data.</text>
</comment>
<sequence length="290" mass="33114">MKELIRIDRIDEFLSLDIKAWIKCNLTNPRRFAKEPVDWELMFGGVCWYIWKARNAVVFRDNAVLPQRSILEQARAWVATVAVAGPTMEQPRTSSGNHQRMRLPWDPPPYGWSKKREKSKSLEKVERAGSQQQQQTKSWNAVSFSIYSKSLPFSLYIKTRLGPSLTSKPSLLLALLFALMESKQKKKGFFKSKLAKSFSRPVVTKVSPSTISNTDHNMSKVNYSTVPTVSNPPTAFKQHQAVSYFKSPSFYDHKGFANEKWGRGDENVDSMAATFISTVRHRFKLDGVDN</sequence>